<evidence type="ECO:0000313" key="2">
    <source>
        <dbReference type="EMBL" id="KAF5188862.1"/>
    </source>
</evidence>
<dbReference type="GO" id="GO:0016788">
    <property type="term" value="F:hydrolase activity, acting on ester bonds"/>
    <property type="evidence" value="ECO:0007669"/>
    <property type="project" value="InterPro"/>
</dbReference>
<protein>
    <submittedName>
        <fullName evidence="2">GDSL esterase/lipase</fullName>
    </submittedName>
</protein>
<dbReference type="Gene3D" id="3.40.50.1110">
    <property type="entry name" value="SGNH hydrolase"/>
    <property type="match status" value="1"/>
</dbReference>
<dbReference type="InterPro" id="IPR036514">
    <property type="entry name" value="SGNH_hydro_sf"/>
</dbReference>
<dbReference type="Proteomes" id="UP000554482">
    <property type="component" value="Unassembled WGS sequence"/>
</dbReference>
<reference evidence="2 3" key="1">
    <citation type="submission" date="2020-06" db="EMBL/GenBank/DDBJ databases">
        <title>Transcriptomic and genomic resources for Thalictrum thalictroides and T. hernandezii: Facilitating candidate gene discovery in an emerging model plant lineage.</title>
        <authorList>
            <person name="Arias T."/>
            <person name="Riano-Pachon D.M."/>
            <person name="Di Stilio V.S."/>
        </authorList>
    </citation>
    <scope>NUCLEOTIDE SEQUENCE [LARGE SCALE GENOMIC DNA]</scope>
    <source>
        <strain evidence="3">cv. WT478/WT964</strain>
        <tissue evidence="2">Leaves</tissue>
    </source>
</reference>
<sequence>MLFGYIGAKVPAVIVFGDSTVDSGNNNYIKTLAKSNFQPYGRDFPGGKPTGRFCNGRLVTDFISEAFGIKQTIPAYLDPAYGIQDFATGVSFASAATGYDNLTSHAMSVIPMWKELEYFKEYQKKLFSFMGKNNANNMLREALYLISLGTNDFIENYFINPAGRRVQFTLEEYSNYLIGISESFIRELYNLGARKISLGGLPPMGCLPILRSINRGACRADCNKLARDFDGKSMALAAKLNKQLTGIKIVFLNVYNPALQVINNPQAYGFESVAVACCGTGTIELSYLCNRDNPFTCVDANKYVFWDAVHPTEKLYHIVADHLMKTTLAELV</sequence>
<comment type="similarity">
    <text evidence="1">Belongs to the 'GDSL' lipolytic enzyme family.</text>
</comment>
<dbReference type="EMBL" id="JABWDY010026222">
    <property type="protein sequence ID" value="KAF5188862.1"/>
    <property type="molecule type" value="Genomic_DNA"/>
</dbReference>
<accession>A0A7J6VX19</accession>
<dbReference type="PANTHER" id="PTHR45642:SF46">
    <property type="entry name" value="OS06G0636700 PROTEIN"/>
    <property type="match status" value="1"/>
</dbReference>
<dbReference type="Pfam" id="PF00657">
    <property type="entry name" value="Lipase_GDSL"/>
    <property type="match status" value="1"/>
</dbReference>
<keyword evidence="3" id="KW-1185">Reference proteome</keyword>
<dbReference type="CDD" id="cd01837">
    <property type="entry name" value="SGNH_plant_lipase_like"/>
    <property type="match status" value="1"/>
</dbReference>
<evidence type="ECO:0000256" key="1">
    <source>
        <dbReference type="ARBA" id="ARBA00008668"/>
    </source>
</evidence>
<gene>
    <name evidence="2" type="ORF">FRX31_021549</name>
</gene>
<dbReference type="SUPFAM" id="SSF52266">
    <property type="entry name" value="SGNH hydrolase"/>
    <property type="match status" value="1"/>
</dbReference>
<dbReference type="InterPro" id="IPR035669">
    <property type="entry name" value="SGNH_plant_lipase-like"/>
</dbReference>
<dbReference type="InterPro" id="IPR050592">
    <property type="entry name" value="GDSL_lipolytic_enzyme"/>
</dbReference>
<dbReference type="FunFam" id="3.40.50.1110:FF:000003">
    <property type="entry name" value="GDSL esterase/lipase APG"/>
    <property type="match status" value="1"/>
</dbReference>
<dbReference type="InterPro" id="IPR001087">
    <property type="entry name" value="GDSL"/>
</dbReference>
<organism evidence="2 3">
    <name type="scientific">Thalictrum thalictroides</name>
    <name type="common">Rue-anemone</name>
    <name type="synonym">Anemone thalictroides</name>
    <dbReference type="NCBI Taxonomy" id="46969"/>
    <lineage>
        <taxon>Eukaryota</taxon>
        <taxon>Viridiplantae</taxon>
        <taxon>Streptophyta</taxon>
        <taxon>Embryophyta</taxon>
        <taxon>Tracheophyta</taxon>
        <taxon>Spermatophyta</taxon>
        <taxon>Magnoliopsida</taxon>
        <taxon>Ranunculales</taxon>
        <taxon>Ranunculaceae</taxon>
        <taxon>Thalictroideae</taxon>
        <taxon>Thalictrum</taxon>
    </lineage>
</organism>
<proteinExistence type="inferred from homology"/>
<dbReference type="AlphaFoldDB" id="A0A7J6VX19"/>
<dbReference type="PANTHER" id="PTHR45642">
    <property type="entry name" value="GDSL ESTERASE/LIPASE EXL3"/>
    <property type="match status" value="1"/>
</dbReference>
<name>A0A7J6VX19_THATH</name>
<comment type="caution">
    <text evidence="2">The sequence shown here is derived from an EMBL/GenBank/DDBJ whole genome shotgun (WGS) entry which is preliminary data.</text>
</comment>
<evidence type="ECO:0000313" key="3">
    <source>
        <dbReference type="Proteomes" id="UP000554482"/>
    </source>
</evidence>
<dbReference type="OrthoDB" id="1600564at2759"/>